<dbReference type="GeneID" id="300292930"/>
<sequence>MTDSSTPHPPRHDTFRLLLELAFGTLSDTDPVVVTTNDEMTAHLKHEWRSCLAESAGELPDIANTMLGTAPVLLIPPWSRSSDTLAAAAEGPLRSAHEIAVAGIRPEGDDALLAALLPASALTSPRCREFREIVDYSWQPCLVIFAAGVFDGVHQLFDTAAVFWRPRSSEGQPLKLFRFPGREDEKAVESDFRRLLSRASGTGKFGYVLPGPPGSGESLSIELHDPATTARWSELDAWGATVPMKDLFAFPAPALHRTAHRHLLHDQRQDGSVRVVAARDLRHDGTLAGLDDSSRWAEVPPDRQLRAGDVLLRRMFPPRARGNLVVVEVASEDLPLAADDSVVTLRASGHLGGPQRLVAVLFLRSPLVRKWAVGLSVANLTASVLRDLPIPQPDTALAVTIEGLEAARSQLESWKDESEALLASVFEEESAVTARRRLLESGRQLRMRVDAAALLDDFSHRVRTRYPHPIAYRWSEVQVHLSRGADEAAYEAIVETAEVLLCYTALAVLSLSRGAGLRLGAVDGIRGRLSRGGSHGPGFGDWAAILNEAAESKAFRRVPDGDPLKDFSRVFSDPEAASARQRLAARRNAKSHLRRVDALDLPSAIDEAHADLMTLLEHASFLADLPLVHVTGIRWDTLRGTAEVDYQELMGDNALVPGQQRPYSSSGLEIGSLYLANEDGQLHLLRPFLLRRRCPICRSWETFHVDNTPDASSVTVKSLERGHTDTDPSLRQVLEHVGLVE</sequence>
<protein>
    <recommendedName>
        <fullName evidence="3">Restriction endonuclease</fullName>
    </recommendedName>
</protein>
<proteinExistence type="predicted"/>
<organism evidence="1 2">
    <name type="scientific">Micromonospora echinospora</name>
    <name type="common">Micromonospora purpurea</name>
    <dbReference type="NCBI Taxonomy" id="1877"/>
    <lineage>
        <taxon>Bacteria</taxon>
        <taxon>Bacillati</taxon>
        <taxon>Actinomycetota</taxon>
        <taxon>Actinomycetes</taxon>
        <taxon>Micromonosporales</taxon>
        <taxon>Micromonosporaceae</taxon>
        <taxon>Micromonospora</taxon>
    </lineage>
</organism>
<keyword evidence="2" id="KW-1185">Reference proteome</keyword>
<accession>A0ABR6MAW2</accession>
<name>A0ABR6MAW2_MICEC</name>
<evidence type="ECO:0008006" key="3">
    <source>
        <dbReference type="Google" id="ProtNLM"/>
    </source>
</evidence>
<dbReference type="RefSeq" id="WP_184683651.1">
    <property type="nucleotide sequence ID" value="NZ_JACHJC010000001.1"/>
</dbReference>
<evidence type="ECO:0000313" key="1">
    <source>
        <dbReference type="EMBL" id="MBB5112513.1"/>
    </source>
</evidence>
<evidence type="ECO:0000313" key="2">
    <source>
        <dbReference type="Proteomes" id="UP000618986"/>
    </source>
</evidence>
<reference evidence="1 2" key="1">
    <citation type="submission" date="2020-08" db="EMBL/GenBank/DDBJ databases">
        <title>Sequencing the genomes of 1000 actinobacteria strains.</title>
        <authorList>
            <person name="Klenk H.-P."/>
        </authorList>
    </citation>
    <scope>NUCLEOTIDE SEQUENCE [LARGE SCALE GENOMIC DNA]</scope>
    <source>
        <strain evidence="1 2">DSM 43036</strain>
    </source>
</reference>
<dbReference type="Proteomes" id="UP000618986">
    <property type="component" value="Unassembled WGS sequence"/>
</dbReference>
<dbReference type="EMBL" id="JACHJC010000001">
    <property type="protein sequence ID" value="MBB5112513.1"/>
    <property type="molecule type" value="Genomic_DNA"/>
</dbReference>
<gene>
    <name evidence="1" type="ORF">FHU28_002352</name>
</gene>
<comment type="caution">
    <text evidence="1">The sequence shown here is derived from an EMBL/GenBank/DDBJ whole genome shotgun (WGS) entry which is preliminary data.</text>
</comment>